<dbReference type="InterPro" id="IPR050485">
    <property type="entry name" value="Proline_metab_enzyme"/>
</dbReference>
<dbReference type="InterPro" id="IPR016161">
    <property type="entry name" value="Ald_DH/histidinol_DH"/>
</dbReference>
<evidence type="ECO:0000256" key="1">
    <source>
        <dbReference type="ARBA" id="ARBA00004786"/>
    </source>
</evidence>
<keyword evidence="11" id="KW-1185">Reference proteome</keyword>
<evidence type="ECO:0000313" key="11">
    <source>
        <dbReference type="Proteomes" id="UP000095300"/>
    </source>
</evidence>
<accession>A0A1I8Q6D2</accession>
<keyword evidence="3 7" id="KW-0560">Oxidoreductase</keyword>
<evidence type="ECO:0000256" key="3">
    <source>
        <dbReference type="ARBA" id="ARBA00023002"/>
    </source>
</evidence>
<dbReference type="GO" id="GO:0003842">
    <property type="term" value="F:L-glutamate gamma-semialdehyde dehydrogenase activity"/>
    <property type="evidence" value="ECO:0007669"/>
    <property type="project" value="UniProtKB-UniRule"/>
</dbReference>
<feature type="domain" description="Aldehyde dehydrogenase" evidence="9">
    <location>
        <begin position="93"/>
        <end position="549"/>
    </location>
</feature>
<dbReference type="STRING" id="35570.A0A1I8Q6D2"/>
<proteinExistence type="inferred from homology"/>
<dbReference type="Gene3D" id="3.40.309.10">
    <property type="entry name" value="Aldehyde Dehydrogenase, Chain A, domain 2"/>
    <property type="match status" value="1"/>
</dbReference>
<dbReference type="CDD" id="cd07123">
    <property type="entry name" value="ALDH_F4-17_P5CDH"/>
    <property type="match status" value="1"/>
</dbReference>
<organism evidence="10 11">
    <name type="scientific">Stomoxys calcitrans</name>
    <name type="common">Stable fly</name>
    <name type="synonym">Conops calcitrans</name>
    <dbReference type="NCBI Taxonomy" id="35570"/>
    <lineage>
        <taxon>Eukaryota</taxon>
        <taxon>Metazoa</taxon>
        <taxon>Ecdysozoa</taxon>
        <taxon>Arthropoda</taxon>
        <taxon>Hexapoda</taxon>
        <taxon>Insecta</taxon>
        <taxon>Pterygota</taxon>
        <taxon>Neoptera</taxon>
        <taxon>Endopterygota</taxon>
        <taxon>Diptera</taxon>
        <taxon>Brachycera</taxon>
        <taxon>Muscomorpha</taxon>
        <taxon>Muscoidea</taxon>
        <taxon>Muscidae</taxon>
        <taxon>Stomoxys</taxon>
    </lineage>
</organism>
<dbReference type="VEuPathDB" id="VectorBase:SCAU014332"/>
<dbReference type="GO" id="GO:0005759">
    <property type="term" value="C:mitochondrial matrix"/>
    <property type="evidence" value="ECO:0007669"/>
    <property type="project" value="TreeGrafter"/>
</dbReference>
<evidence type="ECO:0000259" key="9">
    <source>
        <dbReference type="Pfam" id="PF00171"/>
    </source>
</evidence>
<evidence type="ECO:0000256" key="5">
    <source>
        <dbReference type="ARBA" id="ARBA00023062"/>
    </source>
</evidence>
<dbReference type="KEGG" id="scac:106089187"/>
<gene>
    <name evidence="10" type="primary">106089187</name>
</gene>
<dbReference type="InterPro" id="IPR015590">
    <property type="entry name" value="Aldehyde_DH_dom"/>
</dbReference>
<keyword evidence="5 7" id="KW-0642">Proline metabolism</keyword>
<dbReference type="NCBIfam" id="TIGR01236">
    <property type="entry name" value="D1pyr5carbox1"/>
    <property type="match status" value="1"/>
</dbReference>
<name>A0A1I8Q6D2_STOCA</name>
<reference evidence="10" key="1">
    <citation type="submission" date="2020-05" db="UniProtKB">
        <authorList>
            <consortium name="EnsemblMetazoa"/>
        </authorList>
    </citation>
    <scope>IDENTIFICATION</scope>
    <source>
        <strain evidence="10">USDA</strain>
    </source>
</reference>
<comment type="similarity">
    <text evidence="2 7">Belongs to the aldehyde dehydrogenase family.</text>
</comment>
<evidence type="ECO:0000256" key="7">
    <source>
        <dbReference type="RuleBase" id="RU366016"/>
    </source>
</evidence>
<dbReference type="FunFam" id="3.40.309.10:FF:000005">
    <property type="entry name" value="1-pyrroline-5-carboxylate dehydrogenase 1"/>
    <property type="match status" value="1"/>
</dbReference>
<sequence length="585" mass="65320">MLIILRLQLLRKFSSSIAKRKINGHNKCQATSIVNVPKFSSEFELKNEPILEYQPGSKELTNLEEALKQIQCNQVEEIPIVIVGKEFKTSYERSQVMPHQHHQSIAKYYLADETIINKGIRSALEAKSKWERVDIKSRLAIWQKAADLMATKYRAQLVATTMLGQSKTIYQAEIDAAAELIDFMRMNAGFLNELLQYQPISVDEKTLKNHLLWRGLDGFVAAISPFNFTAIGGNLAYTPALMGNTVLWKPSDSAILSSWLIFKIMREAGLPDGVVNFIPAEGAVFGNTVTYSSNLGGINFTGSVATFQTLWKLVAKYLPFYKTFPRLSGECGGKNYHFVHASADVDTVVAATIRSAFEYGGQKCSACSRLYVPASLWESSIKKSLCEETSHLLMGDVCNYETFLGAVIDDKAFLRIKKYLDLAKTNPQCDVLVGGRCSNLRGYFIEPTIVKCHDPHDVLFKEEIFGPLLSVYVYKDSELLQALDLVESTTKYALTGSIFAQDEKFLKQAFEKLHSSAGNLYINDKSTGAVVGQQPFGGSKLSGTNDKPGSPFYLLRWSSPLTVKETFVPQREIYYPYMGIEGNCI</sequence>
<dbReference type="FunFam" id="3.40.605.10:FF:000006">
    <property type="entry name" value="1-pyrroline-5-carboxylate dehydrogenase"/>
    <property type="match status" value="1"/>
</dbReference>
<dbReference type="UniPathway" id="UPA00261">
    <property type="reaction ID" value="UER00374"/>
</dbReference>
<dbReference type="InterPro" id="IPR005931">
    <property type="entry name" value="P5CDH/ALDH4A1"/>
</dbReference>
<dbReference type="PANTHER" id="PTHR42862:SF1">
    <property type="entry name" value="DELTA-1-PYRROLINE-5-CARBOXYLATE DEHYDROGENASE 2, ISOFORM A-RELATED"/>
    <property type="match status" value="1"/>
</dbReference>
<dbReference type="AlphaFoldDB" id="A0A1I8Q6D2"/>
<dbReference type="Proteomes" id="UP000095300">
    <property type="component" value="Unassembled WGS sequence"/>
</dbReference>
<dbReference type="OrthoDB" id="5322683at2759"/>
<evidence type="ECO:0000256" key="4">
    <source>
        <dbReference type="ARBA" id="ARBA00023027"/>
    </source>
</evidence>
<evidence type="ECO:0000256" key="6">
    <source>
        <dbReference type="ARBA" id="ARBA00048142"/>
    </source>
</evidence>
<protein>
    <recommendedName>
        <fullName evidence="7 8">Multifunctional fusion protein</fullName>
    </recommendedName>
    <domain>
        <recommendedName>
            <fullName evidence="8">Delta-1-pyrroline-5-carboxylate dehydrogenase</fullName>
            <shortName evidence="8">P5C dehydrogenase</shortName>
        </recommendedName>
        <alternativeName>
            <fullName evidence="7">L-glutamate gamma-semialdehyde dehydrogenase</fullName>
        </alternativeName>
    </domain>
    <domain>
        <recommendedName>
            <fullName evidence="7">L-glutamate gamma-semialdehyde dehydrogenase</fullName>
            <ecNumber evidence="7">1.2.1.88</ecNumber>
        </recommendedName>
    </domain>
</protein>
<dbReference type="EnsemblMetazoa" id="SCAU014332-RA">
    <property type="protein sequence ID" value="SCAU014332-PA"/>
    <property type="gene ID" value="SCAU014332"/>
</dbReference>
<dbReference type="PROSITE" id="PS00070">
    <property type="entry name" value="ALDEHYDE_DEHYDR_CYS"/>
    <property type="match status" value="1"/>
</dbReference>
<evidence type="ECO:0000256" key="8">
    <source>
        <dbReference type="RuleBase" id="RU366030"/>
    </source>
</evidence>
<dbReference type="Pfam" id="PF00171">
    <property type="entry name" value="Aldedh"/>
    <property type="match status" value="1"/>
</dbReference>
<dbReference type="InterPro" id="IPR016162">
    <property type="entry name" value="Ald_DH_N"/>
</dbReference>
<dbReference type="InterPro" id="IPR016160">
    <property type="entry name" value="Ald_DH_CS_CYS"/>
</dbReference>
<dbReference type="GO" id="GO:0010133">
    <property type="term" value="P:L-proline catabolic process to L-glutamate"/>
    <property type="evidence" value="ECO:0007669"/>
    <property type="project" value="UniProtKB-UniRule"/>
</dbReference>
<comment type="catalytic activity">
    <reaction evidence="6 7">
        <text>L-glutamate 5-semialdehyde + NAD(+) + H2O = L-glutamate + NADH + 2 H(+)</text>
        <dbReference type="Rhea" id="RHEA:30235"/>
        <dbReference type="ChEBI" id="CHEBI:15377"/>
        <dbReference type="ChEBI" id="CHEBI:15378"/>
        <dbReference type="ChEBI" id="CHEBI:29985"/>
        <dbReference type="ChEBI" id="CHEBI:57540"/>
        <dbReference type="ChEBI" id="CHEBI:57945"/>
        <dbReference type="ChEBI" id="CHEBI:58066"/>
        <dbReference type="EC" id="1.2.1.88"/>
    </reaction>
</comment>
<dbReference type="Gene3D" id="3.40.605.10">
    <property type="entry name" value="Aldehyde Dehydrogenase, Chain A, domain 1"/>
    <property type="match status" value="1"/>
</dbReference>
<keyword evidence="4 7" id="KW-0520">NAD</keyword>
<dbReference type="SUPFAM" id="SSF53720">
    <property type="entry name" value="ALDH-like"/>
    <property type="match status" value="1"/>
</dbReference>
<dbReference type="PANTHER" id="PTHR42862">
    <property type="entry name" value="DELTA-1-PYRROLINE-5-CARBOXYLATE DEHYDROGENASE 1, ISOFORM A-RELATED"/>
    <property type="match status" value="1"/>
</dbReference>
<comment type="pathway">
    <text evidence="1 7">Amino-acid degradation; L-proline degradation into L-glutamate; L-glutamate from L-proline: step 2/2.</text>
</comment>
<dbReference type="InterPro" id="IPR016163">
    <property type="entry name" value="Ald_DH_C"/>
</dbReference>
<evidence type="ECO:0000256" key="2">
    <source>
        <dbReference type="ARBA" id="ARBA00009986"/>
    </source>
</evidence>
<dbReference type="EC" id="1.2.1.88" evidence="7"/>
<evidence type="ECO:0000313" key="10">
    <source>
        <dbReference type="EnsemblMetazoa" id="SCAU014332-PA"/>
    </source>
</evidence>